<protein>
    <submittedName>
        <fullName evidence="1">Uncharacterized protein</fullName>
    </submittedName>
</protein>
<dbReference type="AlphaFoldDB" id="A0A0F9WPZ9"/>
<comment type="caution">
    <text evidence="1">The sequence shown here is derived from an EMBL/GenBank/DDBJ whole genome shotgun (WGS) entry which is preliminary data.</text>
</comment>
<proteinExistence type="predicted"/>
<evidence type="ECO:0000313" key="1">
    <source>
        <dbReference type="EMBL" id="KKN80788.1"/>
    </source>
</evidence>
<dbReference type="EMBL" id="LAZR01000225">
    <property type="protein sequence ID" value="KKN80788.1"/>
    <property type="molecule type" value="Genomic_DNA"/>
</dbReference>
<reference evidence="1" key="1">
    <citation type="journal article" date="2015" name="Nature">
        <title>Complex archaea that bridge the gap between prokaryotes and eukaryotes.</title>
        <authorList>
            <person name="Spang A."/>
            <person name="Saw J.H."/>
            <person name="Jorgensen S.L."/>
            <person name="Zaremba-Niedzwiedzka K."/>
            <person name="Martijn J."/>
            <person name="Lind A.E."/>
            <person name="van Eijk R."/>
            <person name="Schleper C."/>
            <person name="Guy L."/>
            <person name="Ettema T.J."/>
        </authorList>
    </citation>
    <scope>NUCLEOTIDE SEQUENCE</scope>
</reference>
<gene>
    <name evidence="1" type="ORF">LCGC14_0325940</name>
</gene>
<sequence>MSKHTPGPGEEGWAEQWTEAALGDFRPEIKVRKKAEEIEHTPGPWSVNTNEHYERGKPGLIWGPAGPGRGCVCVLTPVYPREFNVADACLIAAAPDLLVACEAIVHAAKINDPAAGGVAATLAFFAIAKAKERT</sequence>
<name>A0A0F9WPZ9_9ZZZZ</name>
<organism evidence="1">
    <name type="scientific">marine sediment metagenome</name>
    <dbReference type="NCBI Taxonomy" id="412755"/>
    <lineage>
        <taxon>unclassified sequences</taxon>
        <taxon>metagenomes</taxon>
        <taxon>ecological metagenomes</taxon>
    </lineage>
</organism>
<accession>A0A0F9WPZ9</accession>